<name>A0A3N1URJ1_9BACT</name>
<evidence type="ECO:0000256" key="2">
    <source>
        <dbReference type="ARBA" id="ARBA00019418"/>
    </source>
</evidence>
<dbReference type="Pfam" id="PF03937">
    <property type="entry name" value="Sdh5"/>
    <property type="match status" value="1"/>
</dbReference>
<protein>
    <recommendedName>
        <fullName evidence="2">FAD assembly factor SdhE</fullName>
    </recommendedName>
</protein>
<sequence length="97" mass="11458">MATDKVHSPENEAIDRMRRRLRYLCRRRATQELELILSRFWEDHANELNEQDLVELEALLSLDDMDLLAMCLGQKPFPSSFRAELTRRLLPAHLIKP</sequence>
<dbReference type="InterPro" id="IPR005631">
    <property type="entry name" value="SDH"/>
</dbReference>
<dbReference type="PANTHER" id="PTHR12469">
    <property type="entry name" value="PROTEIN EMI5 HOMOLOG, MITOCHONDRIAL"/>
    <property type="match status" value="1"/>
</dbReference>
<dbReference type="Gene3D" id="1.10.150.250">
    <property type="entry name" value="Flavinator of succinate dehydrogenase"/>
    <property type="match status" value="1"/>
</dbReference>
<dbReference type="GO" id="GO:0006099">
    <property type="term" value="P:tricarboxylic acid cycle"/>
    <property type="evidence" value="ECO:0007669"/>
    <property type="project" value="TreeGrafter"/>
</dbReference>
<comment type="similarity">
    <text evidence="1">Belongs to the SdhE FAD assembly factor family.</text>
</comment>
<dbReference type="Proteomes" id="UP000276223">
    <property type="component" value="Unassembled WGS sequence"/>
</dbReference>
<evidence type="ECO:0000256" key="3">
    <source>
        <dbReference type="ARBA" id="ARBA00023186"/>
    </source>
</evidence>
<accession>A0A3N1URJ1</accession>
<organism evidence="4 5">
    <name type="scientific">Desulfosoma caldarium</name>
    <dbReference type="NCBI Taxonomy" id="610254"/>
    <lineage>
        <taxon>Bacteria</taxon>
        <taxon>Pseudomonadati</taxon>
        <taxon>Thermodesulfobacteriota</taxon>
        <taxon>Syntrophobacteria</taxon>
        <taxon>Syntrophobacterales</taxon>
        <taxon>Syntrophobacteraceae</taxon>
        <taxon>Desulfosoma</taxon>
    </lineage>
</organism>
<keyword evidence="5" id="KW-1185">Reference proteome</keyword>
<dbReference type="PANTHER" id="PTHR12469:SF2">
    <property type="entry name" value="SUCCINATE DEHYDROGENASE ASSEMBLY FACTOR 2, MITOCHONDRIAL"/>
    <property type="match status" value="1"/>
</dbReference>
<dbReference type="InterPro" id="IPR036714">
    <property type="entry name" value="SDH_sf"/>
</dbReference>
<dbReference type="EMBL" id="RJVA01000012">
    <property type="protein sequence ID" value="ROQ92019.1"/>
    <property type="molecule type" value="Genomic_DNA"/>
</dbReference>
<comment type="caution">
    <text evidence="4">The sequence shown here is derived from an EMBL/GenBank/DDBJ whole genome shotgun (WGS) entry which is preliminary data.</text>
</comment>
<dbReference type="SUPFAM" id="SSF109910">
    <property type="entry name" value="YgfY-like"/>
    <property type="match status" value="1"/>
</dbReference>
<evidence type="ECO:0000256" key="1">
    <source>
        <dbReference type="ARBA" id="ARBA00008571"/>
    </source>
</evidence>
<evidence type="ECO:0000313" key="5">
    <source>
        <dbReference type="Proteomes" id="UP000276223"/>
    </source>
</evidence>
<evidence type="ECO:0000313" key="4">
    <source>
        <dbReference type="EMBL" id="ROQ92019.1"/>
    </source>
</evidence>
<reference evidence="4 5" key="1">
    <citation type="submission" date="2018-11" db="EMBL/GenBank/DDBJ databases">
        <title>Genomic Encyclopedia of Type Strains, Phase IV (KMG-IV): sequencing the most valuable type-strain genomes for metagenomic binning, comparative biology and taxonomic classification.</title>
        <authorList>
            <person name="Goeker M."/>
        </authorList>
    </citation>
    <scope>NUCLEOTIDE SEQUENCE [LARGE SCALE GENOMIC DNA]</scope>
    <source>
        <strain evidence="4 5">DSM 22027</strain>
    </source>
</reference>
<gene>
    <name evidence="4" type="ORF">EDC27_1688</name>
</gene>
<proteinExistence type="inferred from homology"/>
<dbReference type="AlphaFoldDB" id="A0A3N1URJ1"/>
<keyword evidence="3" id="KW-0143">Chaperone</keyword>